<dbReference type="CDD" id="cd00090">
    <property type="entry name" value="HTH_ARSR"/>
    <property type="match status" value="1"/>
</dbReference>
<dbReference type="InterPro" id="IPR036388">
    <property type="entry name" value="WH-like_DNA-bd_sf"/>
</dbReference>
<gene>
    <name evidence="3" type="ordered locus">Mvol_0374</name>
</gene>
<feature type="domain" description="HTH arsR-type" evidence="2">
    <location>
        <begin position="107"/>
        <end position="200"/>
    </location>
</feature>
<evidence type="ECO:0000313" key="4">
    <source>
        <dbReference type="Proteomes" id="UP000007722"/>
    </source>
</evidence>
<protein>
    <submittedName>
        <fullName evidence="3">Transcriptional regulator, ArsR family</fullName>
    </submittedName>
</protein>
<dbReference type="Proteomes" id="UP000007722">
    <property type="component" value="Chromosome"/>
</dbReference>
<organism evidence="3 4">
    <name type="scientific">Methanococcus voltae (strain ATCC BAA-1334 / A3)</name>
    <dbReference type="NCBI Taxonomy" id="456320"/>
    <lineage>
        <taxon>Archaea</taxon>
        <taxon>Methanobacteriati</taxon>
        <taxon>Methanobacteriota</taxon>
        <taxon>Methanomada group</taxon>
        <taxon>Methanococci</taxon>
        <taxon>Methanococcales</taxon>
        <taxon>Methanococcaceae</taxon>
        <taxon>Methanococcus</taxon>
    </lineage>
</organism>
<dbReference type="GO" id="GO:0003700">
    <property type="term" value="F:DNA-binding transcription factor activity"/>
    <property type="evidence" value="ECO:0007669"/>
    <property type="project" value="InterPro"/>
</dbReference>
<dbReference type="InterPro" id="IPR036390">
    <property type="entry name" value="WH_DNA-bd_sf"/>
</dbReference>
<dbReference type="OrthoDB" id="114909at2157"/>
<dbReference type="PROSITE" id="PS50987">
    <property type="entry name" value="HTH_ARSR_2"/>
    <property type="match status" value="1"/>
</dbReference>
<dbReference type="SMART" id="SM00418">
    <property type="entry name" value="HTH_ARSR"/>
    <property type="match status" value="1"/>
</dbReference>
<sequence length="200" mass="23590">MQDNDEYLSELKSIKEELKALRVCLIEYINSNIKNSNSKEERSSFDKFSENRGSDSNFMDYTNYENYDLENHSLEFESSTSNEFPTPGENSENELNHTNHNQNTKYKEVSEMELMDVLFEPLSNKRRLLILKALLMSNRTYSELSIITGIRGGNLLFHLRKLQNSKLVSQNRERKDYYLTHKGKTILNLIYQVYYIISEK</sequence>
<dbReference type="InterPro" id="IPR055771">
    <property type="entry name" value="DUF7347"/>
</dbReference>
<reference evidence="3 4" key="1">
    <citation type="submission" date="2010-05" db="EMBL/GenBank/DDBJ databases">
        <title>Complete sequence of Methanococcus voltae A3.</title>
        <authorList>
            <consortium name="US DOE Joint Genome Institute"/>
            <person name="Lucas S."/>
            <person name="Copeland A."/>
            <person name="Lapidus A."/>
            <person name="Cheng J.-F."/>
            <person name="Bruce D."/>
            <person name="Goodwin L."/>
            <person name="Pitluck S."/>
            <person name="Lowry S."/>
            <person name="Clum A."/>
            <person name="Land M."/>
            <person name="Hauser L."/>
            <person name="Kyrpides N."/>
            <person name="Mikhailova N."/>
            <person name="Whitman W.B."/>
            <person name="Woyke T."/>
        </authorList>
    </citation>
    <scope>NUCLEOTIDE SEQUENCE [LARGE SCALE GENOMIC DNA]</scope>
    <source>
        <strain evidence="4">ATCC BAA-1334 / A3</strain>
    </source>
</reference>
<dbReference type="Gene3D" id="1.10.10.10">
    <property type="entry name" value="Winged helix-like DNA-binding domain superfamily/Winged helix DNA-binding domain"/>
    <property type="match status" value="1"/>
</dbReference>
<dbReference type="InterPro" id="IPR011991">
    <property type="entry name" value="ArsR-like_HTH"/>
</dbReference>
<feature type="compositionally biased region" description="Polar residues" evidence="1">
    <location>
        <begin position="76"/>
        <end position="90"/>
    </location>
</feature>
<name>D7DSC4_METV3</name>
<dbReference type="KEGG" id="mvo:Mvol_0374"/>
<dbReference type="HOGENOM" id="CLU_1363671_0_0_2"/>
<evidence type="ECO:0000313" key="3">
    <source>
        <dbReference type="EMBL" id="ADI36034.1"/>
    </source>
</evidence>
<dbReference type="STRING" id="456320.Mvol_0374"/>
<evidence type="ECO:0000256" key="1">
    <source>
        <dbReference type="SAM" id="MobiDB-lite"/>
    </source>
</evidence>
<proteinExistence type="predicted"/>
<evidence type="ECO:0000259" key="2">
    <source>
        <dbReference type="PROSITE" id="PS50987"/>
    </source>
</evidence>
<dbReference type="AlphaFoldDB" id="D7DSC4"/>
<dbReference type="InterPro" id="IPR001845">
    <property type="entry name" value="HTH_ArsR_DNA-bd_dom"/>
</dbReference>
<dbReference type="InParanoid" id="D7DSC4"/>
<keyword evidence="4" id="KW-1185">Reference proteome</keyword>
<dbReference type="eggNOG" id="arCOG00734">
    <property type="taxonomic scope" value="Archaea"/>
</dbReference>
<accession>D7DSC4</accession>
<dbReference type="SUPFAM" id="SSF46785">
    <property type="entry name" value="Winged helix' DNA-binding domain"/>
    <property type="match status" value="1"/>
</dbReference>
<dbReference type="Pfam" id="PF24038">
    <property type="entry name" value="DUF7347"/>
    <property type="match status" value="1"/>
</dbReference>
<dbReference type="EMBL" id="CP002057">
    <property type="protein sequence ID" value="ADI36034.1"/>
    <property type="molecule type" value="Genomic_DNA"/>
</dbReference>
<feature type="region of interest" description="Disordered" evidence="1">
    <location>
        <begin position="75"/>
        <end position="100"/>
    </location>
</feature>